<reference evidence="3 4" key="1">
    <citation type="submission" date="2020-11" db="EMBL/GenBank/DDBJ databases">
        <authorList>
            <person name="Lassalle F."/>
        </authorList>
    </citation>
    <scope>NUCLEOTIDE SEQUENCE [LARGE SCALE GENOMIC DNA]</scope>
    <source>
        <strain evidence="3 4">AB21</strain>
    </source>
</reference>
<evidence type="ECO:0000313" key="4">
    <source>
        <dbReference type="Proteomes" id="UP000601041"/>
    </source>
</evidence>
<evidence type="ECO:0000256" key="1">
    <source>
        <dbReference type="ARBA" id="ARBA00008005"/>
    </source>
</evidence>
<comment type="caution">
    <text evidence="3">The sequence shown here is derived from an EMBL/GenBank/DDBJ whole genome shotgun (WGS) entry which is preliminary data.</text>
</comment>
<proteinExistence type="inferred from homology"/>
<protein>
    <submittedName>
        <fullName evidence="3">Phage tail protein</fullName>
    </submittedName>
</protein>
<keyword evidence="4" id="KW-1185">Reference proteome</keyword>
<organism evidence="3 4">
    <name type="scientific">Pseudorhizobium halotolerans</name>
    <dbReference type="NCBI Taxonomy" id="1233081"/>
    <lineage>
        <taxon>Bacteria</taxon>
        <taxon>Pseudomonadati</taxon>
        <taxon>Pseudomonadota</taxon>
        <taxon>Alphaproteobacteria</taxon>
        <taxon>Hyphomicrobiales</taxon>
        <taxon>Rhizobiaceae</taxon>
        <taxon>Rhizobium/Agrobacterium group</taxon>
        <taxon>Pseudorhizobium</taxon>
    </lineage>
</organism>
<evidence type="ECO:0000313" key="3">
    <source>
        <dbReference type="EMBL" id="CAD7036404.1"/>
    </source>
</evidence>
<name>A0ABM8PLH9_9HYPH</name>
<dbReference type="EMBL" id="CABFWE030000005">
    <property type="protein sequence ID" value="CAD7036404.1"/>
    <property type="molecule type" value="Genomic_DNA"/>
</dbReference>
<evidence type="ECO:0000259" key="2">
    <source>
        <dbReference type="Pfam" id="PF04984"/>
    </source>
</evidence>
<dbReference type="Pfam" id="PF04984">
    <property type="entry name" value="Phage_sheath_1"/>
    <property type="match status" value="1"/>
</dbReference>
<dbReference type="InterPro" id="IPR035089">
    <property type="entry name" value="Phage_sheath_subtilisin"/>
</dbReference>
<gene>
    <name evidence="3" type="ORF">RHAB21_02520</name>
</gene>
<dbReference type="RefSeq" id="WP_142587789.1">
    <property type="nucleotide sequence ID" value="NZ_CABFWE030000005.1"/>
</dbReference>
<comment type="similarity">
    <text evidence="1">Belongs to the myoviridae tail sheath protein family.</text>
</comment>
<feature type="domain" description="Tail sheath protein subtilisin-like" evidence="2">
    <location>
        <begin position="202"/>
        <end position="368"/>
    </location>
</feature>
<dbReference type="Proteomes" id="UP000601041">
    <property type="component" value="Unassembled WGS sequence"/>
</dbReference>
<sequence length="493" mass="52547">MVSNIPANITAPLLAFDVQSGGQFESENRLILLGHGLAAGSLGNGQIAPCNSILDARVLTGAGSMLESMWQIARLNAPAQEIWIGRVEDTGTAEIRTVTVGAVPAAGGLGVIEIGGEPVVVEIAAGASANQVATALAAAINAYFNPITKVSLPFTATAATNVVTITARHKGTYATGIDIYVPVLESANAFAGLFTFATTTPGAGTPSVAAIIAAMNDDPFEMIVSAFGDATNLGLFKTLLSDVSGRWSYAQQLYGHVFYPKTDTGANLTTAALAQDNWHLTMIPRFSNGGFAQPDYLWVAGFAARIAPWSGGGANGDVSRNQTGLVVEGLSPPRDRAYWMDYPTRDAFLKSGISTWQVNRNGDVLIDKIITHHQTTAGAPDTTFRDVQKVFQLTHALRQFRADLAFEHSNKAIANDNPDNLPALTTVKDIKATLFHSYRRMSGVLENPETALQQMVVTRDAGNPNRVNIELPLDFVNPLDIFAGLARVYSQFR</sequence>
<accession>A0ABM8PLH9</accession>